<reference evidence="2 3" key="1">
    <citation type="journal article" date="2016" name="Nat. Commun.">
        <title>Thousands of microbial genomes shed light on interconnected biogeochemical processes in an aquifer system.</title>
        <authorList>
            <person name="Anantharaman K."/>
            <person name="Brown C.T."/>
            <person name="Hug L.A."/>
            <person name="Sharon I."/>
            <person name="Castelle C.J."/>
            <person name="Probst A.J."/>
            <person name="Thomas B.C."/>
            <person name="Singh A."/>
            <person name="Wilkins M.J."/>
            <person name="Karaoz U."/>
            <person name="Brodie E.L."/>
            <person name="Williams K.H."/>
            <person name="Hubbard S.S."/>
            <person name="Banfield J.F."/>
        </authorList>
    </citation>
    <scope>NUCLEOTIDE SEQUENCE [LARGE SCALE GENOMIC DNA]</scope>
</reference>
<gene>
    <name evidence="2" type="ORF">A2557_04610</name>
</gene>
<keyword evidence="1" id="KW-0472">Membrane</keyword>
<protein>
    <submittedName>
        <fullName evidence="2">Uncharacterized protein</fullName>
    </submittedName>
</protein>
<name>A0A1F6GUM6_9PROT</name>
<evidence type="ECO:0000256" key="1">
    <source>
        <dbReference type="SAM" id="Phobius"/>
    </source>
</evidence>
<comment type="caution">
    <text evidence="2">The sequence shown here is derived from an EMBL/GenBank/DDBJ whole genome shotgun (WGS) entry which is preliminary data.</text>
</comment>
<dbReference type="AlphaFoldDB" id="A0A1F6GUM6"/>
<keyword evidence="1" id="KW-0812">Transmembrane</keyword>
<keyword evidence="1" id="KW-1133">Transmembrane helix</keyword>
<dbReference type="EMBL" id="MFNF01000027">
    <property type="protein sequence ID" value="OGH01867.1"/>
    <property type="molecule type" value="Genomic_DNA"/>
</dbReference>
<evidence type="ECO:0000313" key="2">
    <source>
        <dbReference type="EMBL" id="OGH01867.1"/>
    </source>
</evidence>
<accession>A0A1F6GUM6</accession>
<sequence length="174" mass="19930">MNNQALLENNLRTFLSELGEGAALNIEQLTNQKIEARLDKAAVHALAAQITESYHRWTENWLHPYCSRTELAAVLVAEMFRSKPLVQCQLPPEKMRNLHRMLTLYAFAAIMGMYVKLAASPMQLRDQFITRFITVVAQAYKKNAHTALPEIHKFIEKNFKVIPPTLHFAEEPKA</sequence>
<dbReference type="Proteomes" id="UP000177583">
    <property type="component" value="Unassembled WGS sequence"/>
</dbReference>
<organism evidence="2 3">
    <name type="scientific">Candidatus Lambdaproteobacteria bacterium RIFOXYD2_FULL_56_26</name>
    <dbReference type="NCBI Taxonomy" id="1817773"/>
    <lineage>
        <taxon>Bacteria</taxon>
        <taxon>Pseudomonadati</taxon>
        <taxon>Pseudomonadota</taxon>
        <taxon>Candidatus Lambdaproteobacteria</taxon>
    </lineage>
</organism>
<proteinExistence type="predicted"/>
<feature type="transmembrane region" description="Helical" evidence="1">
    <location>
        <begin position="102"/>
        <end position="119"/>
    </location>
</feature>
<evidence type="ECO:0000313" key="3">
    <source>
        <dbReference type="Proteomes" id="UP000177583"/>
    </source>
</evidence>